<dbReference type="InterPro" id="IPR035406">
    <property type="entry name" value="DUF5412"/>
</dbReference>
<keyword evidence="3" id="KW-1185">Reference proteome</keyword>
<feature type="transmembrane region" description="Helical" evidence="1">
    <location>
        <begin position="21"/>
        <end position="40"/>
    </location>
</feature>
<keyword evidence="1" id="KW-1133">Transmembrane helix</keyword>
<name>A0A6L8UYJ4_9BACL</name>
<keyword evidence="1" id="KW-0472">Membrane</keyword>
<comment type="caution">
    <text evidence="2">The sequence shown here is derived from an EMBL/GenBank/DDBJ whole genome shotgun (WGS) entry which is preliminary data.</text>
</comment>
<organism evidence="2 3">
    <name type="scientific">Paenibacillus silvestris</name>
    <dbReference type="NCBI Taxonomy" id="2606219"/>
    <lineage>
        <taxon>Bacteria</taxon>
        <taxon>Bacillati</taxon>
        <taxon>Bacillota</taxon>
        <taxon>Bacilli</taxon>
        <taxon>Bacillales</taxon>
        <taxon>Paenibacillaceae</taxon>
        <taxon>Paenibacillus</taxon>
    </lineage>
</organism>
<protein>
    <recommendedName>
        <fullName evidence="4">DUF5412 domain-containing protein</fullName>
    </recommendedName>
</protein>
<dbReference type="Proteomes" id="UP000481087">
    <property type="component" value="Unassembled WGS sequence"/>
</dbReference>
<evidence type="ECO:0000313" key="3">
    <source>
        <dbReference type="Proteomes" id="UP000481087"/>
    </source>
</evidence>
<dbReference type="EMBL" id="WTUZ01000016">
    <property type="protein sequence ID" value="MZQ83014.1"/>
    <property type="molecule type" value="Genomic_DNA"/>
</dbReference>
<dbReference type="Pfam" id="PF17428">
    <property type="entry name" value="DUF5412"/>
    <property type="match status" value="1"/>
</dbReference>
<evidence type="ECO:0008006" key="4">
    <source>
        <dbReference type="Google" id="ProtNLM"/>
    </source>
</evidence>
<evidence type="ECO:0000256" key="1">
    <source>
        <dbReference type="SAM" id="Phobius"/>
    </source>
</evidence>
<proteinExistence type="predicted"/>
<gene>
    <name evidence="2" type="ORF">GQF01_12950</name>
</gene>
<dbReference type="AlphaFoldDB" id="A0A6L8UYJ4"/>
<sequence>MHNVDADLEKKAFSKKYTKQIVIGCLVIIGIIIYVYYWAFINMGRLPRGEFLSEAISPDGKYTLRAYGTSGGATTSYAIRGELVLNVRDNKTKNIYWNIRENTANISWSDNDTVIINGHIIDVPNGKYDFRNQS</sequence>
<keyword evidence="1" id="KW-0812">Transmembrane</keyword>
<evidence type="ECO:0000313" key="2">
    <source>
        <dbReference type="EMBL" id="MZQ83014.1"/>
    </source>
</evidence>
<accession>A0A6L8UYJ4</accession>
<reference evidence="2 3" key="1">
    <citation type="submission" date="2019-12" db="EMBL/GenBank/DDBJ databases">
        <title>Paenibacillus sp. nov. sp. isolated from soil.</title>
        <authorList>
            <person name="Kim J."/>
            <person name="Jeong S.E."/>
            <person name="Jung H.S."/>
            <person name="Jeon C.O."/>
        </authorList>
    </citation>
    <scope>NUCLEOTIDE SEQUENCE [LARGE SCALE GENOMIC DNA]</scope>
    <source>
        <strain evidence="2 3">5J-6</strain>
    </source>
</reference>